<sequence length="165" mass="17341">MAEPFLGEIRLFPINFAPKGWIPCNGQLLAIQQNQALFSILGITYGGDGRVTFAVPNLQGRTPVQVSPTTPLGQMAGEESHTLTINEMPQHTHQVVGGSNSTAATPTGNVWGTSTSVTPYEATANTTMSANAVAAAGSSQPHGNMQPYTVLNFCIAVTGVYPPRN</sequence>
<dbReference type="Proteomes" id="UP000215509">
    <property type="component" value="Unassembled WGS sequence"/>
</dbReference>
<dbReference type="RefSeq" id="WP_094014600.1">
    <property type="nucleotide sequence ID" value="NZ_NMQW01000013.1"/>
</dbReference>
<accession>A0A229UTJ6</accession>
<dbReference type="Pfam" id="PF07484">
    <property type="entry name" value="Collar"/>
    <property type="match status" value="1"/>
</dbReference>
<feature type="domain" description="Phage tail collar" evidence="1">
    <location>
        <begin position="7"/>
        <end position="63"/>
    </location>
</feature>
<keyword evidence="3" id="KW-1185">Reference proteome</keyword>
<dbReference type="SUPFAM" id="SSF88874">
    <property type="entry name" value="Receptor-binding domain of short tail fibre protein gp12"/>
    <property type="match status" value="1"/>
</dbReference>
<evidence type="ECO:0000313" key="2">
    <source>
        <dbReference type="EMBL" id="OXM86653.1"/>
    </source>
</evidence>
<evidence type="ECO:0000259" key="1">
    <source>
        <dbReference type="Pfam" id="PF07484"/>
    </source>
</evidence>
<dbReference type="InterPro" id="IPR037053">
    <property type="entry name" value="Phage_tail_collar_dom_sf"/>
</dbReference>
<dbReference type="AlphaFoldDB" id="A0A229UTJ6"/>
<evidence type="ECO:0000313" key="3">
    <source>
        <dbReference type="Proteomes" id="UP000215509"/>
    </source>
</evidence>
<dbReference type="Gene3D" id="3.90.1340.10">
    <property type="entry name" value="Phage tail collar domain"/>
    <property type="match status" value="1"/>
</dbReference>
<protein>
    <submittedName>
        <fullName evidence="2">Phage tail protein</fullName>
    </submittedName>
</protein>
<proteinExistence type="predicted"/>
<dbReference type="InterPro" id="IPR011083">
    <property type="entry name" value="Phage_tail_collar_dom"/>
</dbReference>
<gene>
    <name evidence="2" type="ORF">CF651_09395</name>
</gene>
<dbReference type="OrthoDB" id="9810174at2"/>
<comment type="caution">
    <text evidence="2">The sequence shown here is derived from an EMBL/GenBank/DDBJ whole genome shotgun (WGS) entry which is preliminary data.</text>
</comment>
<name>A0A229UTJ6_9BACL</name>
<organism evidence="2 3">
    <name type="scientific">Paenibacillus rigui</name>
    <dbReference type="NCBI Taxonomy" id="554312"/>
    <lineage>
        <taxon>Bacteria</taxon>
        <taxon>Bacillati</taxon>
        <taxon>Bacillota</taxon>
        <taxon>Bacilli</taxon>
        <taxon>Bacillales</taxon>
        <taxon>Paenibacillaceae</taxon>
        <taxon>Paenibacillus</taxon>
    </lineage>
</organism>
<dbReference type="EMBL" id="NMQW01000013">
    <property type="protein sequence ID" value="OXM86653.1"/>
    <property type="molecule type" value="Genomic_DNA"/>
</dbReference>
<reference evidence="2 3" key="1">
    <citation type="submission" date="2017-07" db="EMBL/GenBank/DDBJ databases">
        <title>Genome sequencing and assembly of Paenibacillus rigui.</title>
        <authorList>
            <person name="Mayilraj S."/>
        </authorList>
    </citation>
    <scope>NUCLEOTIDE SEQUENCE [LARGE SCALE GENOMIC DNA]</scope>
    <source>
        <strain evidence="2 3">JCM 16352</strain>
    </source>
</reference>